<comment type="similarity">
    <text evidence="17">Belongs to the helicase family. RAD3/XPD subfamily.</text>
</comment>
<dbReference type="GO" id="GO:0070182">
    <property type="term" value="F:DNA polymerase binding"/>
    <property type="evidence" value="ECO:0007669"/>
    <property type="project" value="TreeGrafter"/>
</dbReference>
<dbReference type="InterPro" id="IPR036600">
    <property type="entry name" value="PAH_sf"/>
</dbReference>
<dbReference type="Pfam" id="PF23116">
    <property type="entry name" value="HHD_RTEL1"/>
    <property type="match status" value="1"/>
</dbReference>
<feature type="region of interest" description="Disordered" evidence="18">
    <location>
        <begin position="1209"/>
        <end position="1234"/>
    </location>
</feature>
<dbReference type="PANTHER" id="PTHR11472:SF34">
    <property type="entry name" value="REGULATOR OF TELOMERE ELONGATION HELICASE 1"/>
    <property type="match status" value="1"/>
</dbReference>
<dbReference type="SUPFAM" id="SSF47762">
    <property type="entry name" value="PAH2 domain"/>
    <property type="match status" value="1"/>
</dbReference>
<evidence type="ECO:0000256" key="14">
    <source>
        <dbReference type="ARBA" id="ARBA00023242"/>
    </source>
</evidence>
<dbReference type="FunFam" id="3.40.50.300:FF:000431">
    <property type="entry name" value="Regulator of telomere elongation helicase 1"/>
    <property type="match status" value="1"/>
</dbReference>
<keyword evidence="11 17" id="KW-0238">DNA-binding</keyword>
<feature type="binding site" evidence="17">
    <location>
        <position position="142"/>
    </location>
    <ligand>
        <name>[4Fe-4S] cluster</name>
        <dbReference type="ChEBI" id="CHEBI:49883"/>
    </ligand>
</feature>
<evidence type="ECO:0000313" key="20">
    <source>
        <dbReference type="EMBL" id="CAH1774290.1"/>
    </source>
</evidence>
<dbReference type="GO" id="GO:0005634">
    <property type="term" value="C:nucleus"/>
    <property type="evidence" value="ECO:0007669"/>
    <property type="project" value="UniProtKB-SubCell"/>
</dbReference>
<reference evidence="20" key="1">
    <citation type="submission" date="2022-03" db="EMBL/GenBank/DDBJ databases">
        <authorList>
            <person name="Martin C."/>
        </authorList>
    </citation>
    <scope>NUCLEOTIDE SEQUENCE</scope>
</reference>
<dbReference type="PROSITE" id="PS51193">
    <property type="entry name" value="HELICASE_ATP_BIND_2"/>
    <property type="match status" value="1"/>
</dbReference>
<dbReference type="PANTHER" id="PTHR11472">
    <property type="entry name" value="DNA REPAIR DEAD HELICASE RAD3/XP-D SUBFAMILY MEMBER"/>
    <property type="match status" value="1"/>
</dbReference>
<evidence type="ECO:0000256" key="9">
    <source>
        <dbReference type="ARBA" id="ARBA00023004"/>
    </source>
</evidence>
<evidence type="ECO:0000259" key="19">
    <source>
        <dbReference type="PROSITE" id="PS51193"/>
    </source>
</evidence>
<dbReference type="GO" id="GO:0006260">
    <property type="term" value="P:DNA replication"/>
    <property type="evidence" value="ECO:0007669"/>
    <property type="project" value="InterPro"/>
</dbReference>
<dbReference type="Pfam" id="PF23109">
    <property type="entry name" value="ARCH_RTEL1"/>
    <property type="match status" value="1"/>
</dbReference>
<dbReference type="EC" id="5.6.2.-" evidence="17"/>
<evidence type="ECO:0000256" key="15">
    <source>
        <dbReference type="ARBA" id="ARBA00049360"/>
    </source>
</evidence>
<evidence type="ECO:0000256" key="3">
    <source>
        <dbReference type="ARBA" id="ARBA00022723"/>
    </source>
</evidence>
<feature type="binding site" evidence="17">
    <location>
        <position position="204"/>
    </location>
    <ligand>
        <name>[4Fe-4S] cluster</name>
        <dbReference type="ChEBI" id="CHEBI:49883"/>
    </ligand>
</feature>
<dbReference type="OrthoDB" id="19182at2759"/>
<dbReference type="GO" id="GO:0046872">
    <property type="term" value="F:metal ion binding"/>
    <property type="evidence" value="ECO:0007669"/>
    <property type="project" value="UniProtKB-UniRule"/>
</dbReference>
<keyword evidence="14 17" id="KW-0539">Nucleus</keyword>
<keyword evidence="12 17" id="KW-0234">DNA repair</keyword>
<dbReference type="GO" id="GO:0010569">
    <property type="term" value="P:regulation of double-strand break repair via homologous recombination"/>
    <property type="evidence" value="ECO:0007669"/>
    <property type="project" value="UniProtKB-UniRule"/>
</dbReference>
<evidence type="ECO:0000256" key="12">
    <source>
        <dbReference type="ARBA" id="ARBA00023204"/>
    </source>
</evidence>
<name>A0A8S4N1D0_OWEFU</name>
<evidence type="ECO:0000256" key="13">
    <source>
        <dbReference type="ARBA" id="ARBA00023235"/>
    </source>
</evidence>
<dbReference type="InterPro" id="IPR030845">
    <property type="entry name" value="RTEL1"/>
</dbReference>
<keyword evidence="2 17" id="KW-0004">4Fe-4S</keyword>
<keyword evidence="6 17" id="KW-0378">Hydrolase</keyword>
<dbReference type="Gene3D" id="3.40.50.300">
    <property type="entry name" value="P-loop containing nucleotide triphosphate hydrolases"/>
    <property type="match status" value="2"/>
</dbReference>
<dbReference type="HAMAP" id="MF_03065">
    <property type="entry name" value="RTEL1"/>
    <property type="match status" value="1"/>
</dbReference>
<dbReference type="Proteomes" id="UP000749559">
    <property type="component" value="Unassembled WGS sequence"/>
</dbReference>
<protein>
    <recommendedName>
        <fullName evidence="16 17">Regulator of telomere elongation helicase 1 homolog</fullName>
        <ecNumber evidence="17">5.6.2.-</ecNumber>
    </recommendedName>
</protein>
<dbReference type="GO" id="GO:0090657">
    <property type="term" value="P:telomeric loop disassembly"/>
    <property type="evidence" value="ECO:0007669"/>
    <property type="project" value="TreeGrafter"/>
</dbReference>
<evidence type="ECO:0000313" key="21">
    <source>
        <dbReference type="Proteomes" id="UP000749559"/>
    </source>
</evidence>
<dbReference type="GO" id="GO:0006310">
    <property type="term" value="P:DNA recombination"/>
    <property type="evidence" value="ECO:0007669"/>
    <property type="project" value="InterPro"/>
</dbReference>
<evidence type="ECO:0000256" key="1">
    <source>
        <dbReference type="ARBA" id="ARBA00004123"/>
    </source>
</evidence>
<evidence type="ECO:0000256" key="10">
    <source>
        <dbReference type="ARBA" id="ARBA00023014"/>
    </source>
</evidence>
<evidence type="ECO:0000256" key="5">
    <source>
        <dbReference type="ARBA" id="ARBA00022763"/>
    </source>
</evidence>
<comment type="catalytic activity">
    <reaction evidence="15 17">
        <text>ATP + H2O = ADP + phosphate + H(+)</text>
        <dbReference type="Rhea" id="RHEA:13065"/>
        <dbReference type="ChEBI" id="CHEBI:15377"/>
        <dbReference type="ChEBI" id="CHEBI:15378"/>
        <dbReference type="ChEBI" id="CHEBI:30616"/>
        <dbReference type="ChEBI" id="CHEBI:43474"/>
        <dbReference type="ChEBI" id="CHEBI:456216"/>
    </reaction>
</comment>
<dbReference type="InterPro" id="IPR027417">
    <property type="entry name" value="P-loop_NTPase"/>
</dbReference>
<dbReference type="InterPro" id="IPR049909">
    <property type="entry name" value="Rtel1_HHD"/>
</dbReference>
<dbReference type="CDD" id="cd18788">
    <property type="entry name" value="SF2_C_XPD"/>
    <property type="match status" value="1"/>
</dbReference>
<sequence length="1298" mass="144826">MPDIQLKGVSVSFPFEPYACQVDYMEKVIQCLQTNSNGLLESPTGTGKTLCLLCACCSWLIGKKAMWQQHKAAIAEPELAEQLLHSTGLKQGSDSWGGMSAHPKIIYASRTHSQLSQAVQELKRTSYNHFKVSVLGSREQLCIHPGVQKETNNTSKVHMCRAKVQARSCHFYNNLENGKLQKDYQANVVDIEDLVTLGEKHKVCPYYMARELKKEAEIIFMPYNYLLDPKSRRAHGIELSGNVIIFDEAHNLEKICEESASFDLKAGDLAMAIEELGSVLDKALELAKEEDNQDIEGVPPTNSDVIPDLQPTELYSVKAMMLKLEEAIDQIEIKDKTAGLTKPGVYIFELFGTVELTYENKNRYIEVLDKAIQHLTNDESSGFQNKGQSLSKFCDVIKIVFSRDPDEVKTYSMVNHQHSVAKHFKVHIQDEVSDGKKSARIDDWTKSTKSQKKGRTLSYWCFSPGHTMEDLKAHNVKSIILTSGTLAPLESFKTEMRIQFDVQLENPHVIKQHQVYIGSVCKGPDGTLLNSSYETRFTTKYQNSLGNSLVNFARVVPNGLLVFFPSYPVMNGCVKQWQQGEGNIWGRLTQHKPIFIEPRGKVDFQTAMEEFYEAINDESKNGAIFIAVCRGKVSEGLDFADINGRAVVITGLPYPPMMDPKVKLKMQFLDEMKIKMKEGLTGRAWYKQQASRAVNQAIGRVIRHRQDYGAILLCDNRFSNADNVNQLPLWLRPKVTSIGNFGQAVRDLTEFYRTAEKTMPAPKPTRKRIGAGDKACETAYFEPTINRGAGVNVLAASRIENHVKSLKRVDSADVSITKLKIAYEGDDTSPTAAPVNLLDALESTQKPLIDTMCSPEPVKPTSHQLALEKKKLDLKRGTKRKLVVKPNKPKQETKIPEATPSSAPSINKHMAESISYLEKVKLVLSGASYKMFSGAMLAYKQKEDFTNLVTVLAELFTEDKRHEHLFRGFYKYVKPKHKKEFDQMCKDITGLDCDYKPEHSLSKQHRTVPSKQRTITPSFPLGNKSGAIAEVIKRRKLAPVASGFIDKGTLLGQPKDNMNTKASSKTTAVCDDIPLSSSSELIFKMPHTSSPPHNSNKINHTQMTGASSHSNNTADSVESTIDGPENIKTTTNPASNSHDISDSIRLNGKIVQMDKNLEAITSSGYLEKKQDNSADVSIDLDISLPQTKPLANKKDITINIKVHSQTGCANNVDGDSSKKSSVKPKDDSKPQKTTGYTCGRCKQDAKVPCKALCEHVCCITCWKDICQGDKLCPVCSSPVRKRHLERIYFPHGPNKQNS</sequence>
<keyword evidence="7 17" id="KW-0347">Helicase</keyword>
<evidence type="ECO:0000256" key="18">
    <source>
        <dbReference type="SAM" id="MobiDB-lite"/>
    </source>
</evidence>
<feature type="compositionally biased region" description="Polar residues" evidence="18">
    <location>
        <begin position="1127"/>
        <end position="1138"/>
    </location>
</feature>
<dbReference type="InterPro" id="IPR014013">
    <property type="entry name" value="Helic_SF1/SF2_ATP-bd_DinG/Rad3"/>
</dbReference>
<dbReference type="InterPro" id="IPR006554">
    <property type="entry name" value="Helicase-like_DEXD_c2"/>
</dbReference>
<dbReference type="Pfam" id="PF06733">
    <property type="entry name" value="DEAD_2"/>
    <property type="match status" value="1"/>
</dbReference>
<dbReference type="InterPro" id="IPR006555">
    <property type="entry name" value="ATP-dep_Helicase_C"/>
</dbReference>
<dbReference type="Gene3D" id="1.20.1160.20">
    <property type="match status" value="1"/>
</dbReference>
<keyword evidence="8 17" id="KW-0067">ATP-binding</keyword>
<feature type="compositionally biased region" description="Polar residues" evidence="18">
    <location>
        <begin position="1087"/>
        <end position="1119"/>
    </location>
</feature>
<dbReference type="SMART" id="SM00487">
    <property type="entry name" value="DEXDc"/>
    <property type="match status" value="1"/>
</dbReference>
<feature type="region of interest" description="Disordered" evidence="18">
    <location>
        <begin position="1087"/>
        <end position="1141"/>
    </location>
</feature>
<evidence type="ECO:0000256" key="8">
    <source>
        <dbReference type="ARBA" id="ARBA00022840"/>
    </source>
</evidence>
<dbReference type="SMART" id="SM00488">
    <property type="entry name" value="DEXDc2"/>
    <property type="match status" value="1"/>
</dbReference>
<dbReference type="EMBL" id="CAIIXF020000001">
    <property type="protein sequence ID" value="CAH1774290.1"/>
    <property type="molecule type" value="Genomic_DNA"/>
</dbReference>
<feature type="binding site" evidence="17">
    <location>
        <position position="160"/>
    </location>
    <ligand>
        <name>[4Fe-4S] cluster</name>
        <dbReference type="ChEBI" id="CHEBI:49883"/>
    </ligand>
</feature>
<dbReference type="InterPro" id="IPR045028">
    <property type="entry name" value="DinG/Rad3-like"/>
</dbReference>
<dbReference type="InterPro" id="IPR057498">
    <property type="entry name" value="Rtel1_ARCH"/>
</dbReference>
<gene>
    <name evidence="20" type="ORF">OFUS_LOCUS1782</name>
</gene>
<keyword evidence="5 17" id="KW-0227">DNA damage</keyword>
<dbReference type="InterPro" id="IPR014001">
    <property type="entry name" value="Helicase_ATP-bd"/>
</dbReference>
<evidence type="ECO:0000256" key="4">
    <source>
        <dbReference type="ARBA" id="ARBA00022741"/>
    </source>
</evidence>
<dbReference type="GO" id="GO:0016818">
    <property type="term" value="F:hydrolase activity, acting on acid anhydrides, in phosphorus-containing anhydrides"/>
    <property type="evidence" value="ECO:0007669"/>
    <property type="project" value="InterPro"/>
</dbReference>
<dbReference type="GO" id="GO:0003677">
    <property type="term" value="F:DNA binding"/>
    <property type="evidence" value="ECO:0007669"/>
    <property type="project" value="UniProtKB-UniRule"/>
</dbReference>
<dbReference type="GO" id="GO:0006281">
    <property type="term" value="P:DNA repair"/>
    <property type="evidence" value="ECO:0007669"/>
    <property type="project" value="UniProtKB-UniRule"/>
</dbReference>
<keyword evidence="13 17" id="KW-0413">Isomerase</keyword>
<dbReference type="InterPro" id="IPR013020">
    <property type="entry name" value="Rad3/Chl1-like"/>
</dbReference>
<dbReference type="SUPFAM" id="SSF52540">
    <property type="entry name" value="P-loop containing nucleoside triphosphate hydrolases"/>
    <property type="match status" value="1"/>
</dbReference>
<organism evidence="20 21">
    <name type="scientific">Owenia fusiformis</name>
    <name type="common">Polychaete worm</name>
    <dbReference type="NCBI Taxonomy" id="6347"/>
    <lineage>
        <taxon>Eukaryota</taxon>
        <taxon>Metazoa</taxon>
        <taxon>Spiralia</taxon>
        <taxon>Lophotrochozoa</taxon>
        <taxon>Annelida</taxon>
        <taxon>Polychaeta</taxon>
        <taxon>Sedentaria</taxon>
        <taxon>Canalipalpata</taxon>
        <taxon>Sabellida</taxon>
        <taxon>Oweniida</taxon>
        <taxon>Oweniidae</taxon>
        <taxon>Owenia</taxon>
    </lineage>
</organism>
<keyword evidence="3 17" id="KW-0479">Metal-binding</keyword>
<evidence type="ECO:0000256" key="11">
    <source>
        <dbReference type="ARBA" id="ARBA00023125"/>
    </source>
</evidence>
<dbReference type="GO" id="GO:0006355">
    <property type="term" value="P:regulation of DNA-templated transcription"/>
    <property type="evidence" value="ECO:0007669"/>
    <property type="project" value="InterPro"/>
</dbReference>
<keyword evidence="21" id="KW-1185">Reference proteome</keyword>
<keyword evidence="10 17" id="KW-0411">Iron-sulfur</keyword>
<dbReference type="CDD" id="cd17970">
    <property type="entry name" value="DEAHc_FancJ"/>
    <property type="match status" value="1"/>
</dbReference>
<keyword evidence="9 17" id="KW-0408">Iron</keyword>
<dbReference type="CDD" id="cd13932">
    <property type="entry name" value="HN_RTEL1"/>
    <property type="match status" value="1"/>
</dbReference>
<dbReference type="GO" id="GO:0005524">
    <property type="term" value="F:ATP binding"/>
    <property type="evidence" value="ECO:0007669"/>
    <property type="project" value="UniProtKB-UniRule"/>
</dbReference>
<dbReference type="Pfam" id="PF13307">
    <property type="entry name" value="Helicase_C_2"/>
    <property type="match status" value="1"/>
</dbReference>
<accession>A0A8S4N1D0</accession>
<feature type="compositionally biased region" description="Basic and acidic residues" evidence="18">
    <location>
        <begin position="1215"/>
        <end position="1230"/>
    </location>
</feature>
<evidence type="ECO:0000256" key="17">
    <source>
        <dbReference type="HAMAP-Rule" id="MF_03065"/>
    </source>
</evidence>
<comment type="function">
    <text evidence="17">A probable ATP-dependent DNA helicase implicated in DNA repair and the maintenance of genomic stability. Acts as an anti-recombinase to counteract toxic recombination and limit crossover during meiosis. Regulates meiotic recombination and crossover homeostasis by physically dissociating strand invasion events and thereby promotes noncrossover repair by meiotic synthesis dependent strand annealing (SDSA) as well as disassembly of D loop recombination intermediates.</text>
</comment>
<dbReference type="GO" id="GO:0003678">
    <property type="term" value="F:DNA helicase activity"/>
    <property type="evidence" value="ECO:0007669"/>
    <property type="project" value="UniProtKB-UniRule"/>
</dbReference>
<evidence type="ECO:0000256" key="7">
    <source>
        <dbReference type="ARBA" id="ARBA00022806"/>
    </source>
</evidence>
<dbReference type="NCBIfam" id="TIGR00604">
    <property type="entry name" value="rad3"/>
    <property type="match status" value="1"/>
</dbReference>
<evidence type="ECO:0000256" key="2">
    <source>
        <dbReference type="ARBA" id="ARBA00022485"/>
    </source>
</evidence>
<feature type="domain" description="Helicase ATP-binding" evidence="19">
    <location>
        <begin position="7"/>
        <end position="302"/>
    </location>
</feature>
<dbReference type="GO" id="GO:1904430">
    <property type="term" value="P:negative regulation of t-circle formation"/>
    <property type="evidence" value="ECO:0007669"/>
    <property type="project" value="TreeGrafter"/>
</dbReference>
<dbReference type="GO" id="GO:0045910">
    <property type="term" value="P:negative regulation of DNA recombination"/>
    <property type="evidence" value="ECO:0007669"/>
    <property type="project" value="TreeGrafter"/>
</dbReference>
<evidence type="ECO:0000256" key="16">
    <source>
        <dbReference type="ARBA" id="ARBA00073810"/>
    </source>
</evidence>
<feature type="binding site" evidence="17">
    <location>
        <position position="169"/>
    </location>
    <ligand>
        <name>[4Fe-4S] cluster</name>
        <dbReference type="ChEBI" id="CHEBI:49883"/>
    </ligand>
</feature>
<dbReference type="GO" id="GO:0051539">
    <property type="term" value="F:4 iron, 4 sulfur cluster binding"/>
    <property type="evidence" value="ECO:0007669"/>
    <property type="project" value="UniProtKB-UniRule"/>
</dbReference>
<dbReference type="InterPro" id="IPR010614">
    <property type="entry name" value="RAD3-like_helicase_DEAD"/>
</dbReference>
<evidence type="ECO:0000256" key="6">
    <source>
        <dbReference type="ARBA" id="ARBA00022801"/>
    </source>
</evidence>
<comment type="subcellular location">
    <subcellularLocation>
        <location evidence="1 17">Nucleus</location>
    </subcellularLocation>
</comment>
<proteinExistence type="inferred from homology"/>
<dbReference type="SMART" id="SM00491">
    <property type="entry name" value="HELICc2"/>
    <property type="match status" value="1"/>
</dbReference>
<comment type="caution">
    <text evidence="20">The sequence shown here is derived from an EMBL/GenBank/DDBJ whole genome shotgun (WGS) entry which is preliminary data.</text>
</comment>
<keyword evidence="4 17" id="KW-0547">Nucleotide-binding</keyword>